<evidence type="ECO:0000313" key="2">
    <source>
        <dbReference type="Proteomes" id="UP001152300"/>
    </source>
</evidence>
<protein>
    <recommendedName>
        <fullName evidence="3">Phosphoglycerate mutase family protein</fullName>
    </recommendedName>
</protein>
<dbReference type="Proteomes" id="UP001152300">
    <property type="component" value="Unassembled WGS sequence"/>
</dbReference>
<dbReference type="OrthoDB" id="3502348at2759"/>
<sequence>MPPSTIIHLMRHAQVWISSLTLIDIFLTCRSQHDSLTGRLSDDGTKQALTFANLFKDAHHITHIFCSPEIRCKQSAEIALREVIARGIPFMVVQELSDNRGIGLSFIWRYLP</sequence>
<dbReference type="InterPro" id="IPR013078">
    <property type="entry name" value="His_Pase_superF_clade-1"/>
</dbReference>
<dbReference type="CDD" id="cd07067">
    <property type="entry name" value="HP_PGM_like"/>
    <property type="match status" value="1"/>
</dbReference>
<dbReference type="SUPFAM" id="SSF53254">
    <property type="entry name" value="Phosphoglycerate mutase-like"/>
    <property type="match status" value="1"/>
</dbReference>
<dbReference type="Gene3D" id="3.40.50.1240">
    <property type="entry name" value="Phosphoglycerate mutase-like"/>
    <property type="match status" value="1"/>
</dbReference>
<evidence type="ECO:0008006" key="3">
    <source>
        <dbReference type="Google" id="ProtNLM"/>
    </source>
</evidence>
<reference evidence="1" key="1">
    <citation type="submission" date="2022-11" db="EMBL/GenBank/DDBJ databases">
        <title>Genome Resource of Sclerotinia nivalis Strain SnTB1, a Plant Pathogen Isolated from American Ginseng.</title>
        <authorList>
            <person name="Fan S."/>
        </authorList>
    </citation>
    <scope>NUCLEOTIDE SEQUENCE</scope>
    <source>
        <strain evidence="1">SnTB1</strain>
    </source>
</reference>
<organism evidence="1 2">
    <name type="scientific">Sclerotinia nivalis</name>
    <dbReference type="NCBI Taxonomy" id="352851"/>
    <lineage>
        <taxon>Eukaryota</taxon>
        <taxon>Fungi</taxon>
        <taxon>Dikarya</taxon>
        <taxon>Ascomycota</taxon>
        <taxon>Pezizomycotina</taxon>
        <taxon>Leotiomycetes</taxon>
        <taxon>Helotiales</taxon>
        <taxon>Sclerotiniaceae</taxon>
        <taxon>Sclerotinia</taxon>
    </lineage>
</organism>
<dbReference type="Pfam" id="PF00300">
    <property type="entry name" value="His_Phos_1"/>
    <property type="match status" value="1"/>
</dbReference>
<accession>A0A9X0AN12</accession>
<comment type="caution">
    <text evidence="1">The sequence shown here is derived from an EMBL/GenBank/DDBJ whole genome shotgun (WGS) entry which is preliminary data.</text>
</comment>
<dbReference type="EMBL" id="JAPEIS010000006">
    <property type="protein sequence ID" value="KAJ8065333.1"/>
    <property type="molecule type" value="Genomic_DNA"/>
</dbReference>
<dbReference type="InterPro" id="IPR029033">
    <property type="entry name" value="His_PPase_superfam"/>
</dbReference>
<name>A0A9X0AN12_9HELO</name>
<keyword evidence="2" id="KW-1185">Reference proteome</keyword>
<gene>
    <name evidence="1" type="ORF">OCU04_006021</name>
</gene>
<dbReference type="AlphaFoldDB" id="A0A9X0AN12"/>
<proteinExistence type="predicted"/>
<evidence type="ECO:0000313" key="1">
    <source>
        <dbReference type="EMBL" id="KAJ8065333.1"/>
    </source>
</evidence>